<dbReference type="PANTHER" id="PTHR30492">
    <property type="entry name" value="METHYLGLYOXAL SYNTHASE"/>
    <property type="match status" value="1"/>
</dbReference>
<feature type="domain" description="DAGKc" evidence="1">
    <location>
        <begin position="7"/>
        <end position="137"/>
    </location>
</feature>
<dbReference type="RefSeq" id="WP_090032231.1">
    <property type="nucleotide sequence ID" value="NZ_BONM01000006.1"/>
</dbReference>
<dbReference type="InterPro" id="IPR004363">
    <property type="entry name" value="Methylgl_synth"/>
</dbReference>
<keyword evidence="2" id="KW-0808">Transferase</keyword>
<dbReference type="PROSITE" id="PS50146">
    <property type="entry name" value="DAGK"/>
    <property type="match status" value="1"/>
</dbReference>
<organism evidence="2 3">
    <name type="scientific">Cellulomonas marina</name>
    <dbReference type="NCBI Taxonomy" id="988821"/>
    <lineage>
        <taxon>Bacteria</taxon>
        <taxon>Bacillati</taxon>
        <taxon>Actinomycetota</taxon>
        <taxon>Actinomycetes</taxon>
        <taxon>Micrococcales</taxon>
        <taxon>Cellulomonadaceae</taxon>
        <taxon>Cellulomonas</taxon>
    </lineage>
</organism>
<dbReference type="SUPFAM" id="SSF111331">
    <property type="entry name" value="NAD kinase/diacylglycerol kinase-like"/>
    <property type="match status" value="1"/>
</dbReference>
<keyword evidence="3" id="KW-1185">Reference proteome</keyword>
<dbReference type="GO" id="GO:0005829">
    <property type="term" value="C:cytosol"/>
    <property type="evidence" value="ECO:0007669"/>
    <property type="project" value="TreeGrafter"/>
</dbReference>
<dbReference type="STRING" id="988821.SAMN05421867_10656"/>
<evidence type="ECO:0000313" key="3">
    <source>
        <dbReference type="Proteomes" id="UP000199012"/>
    </source>
</evidence>
<name>A0A1I0XXV7_9CELL</name>
<dbReference type="Pfam" id="PF19279">
    <property type="entry name" value="YegS_C"/>
    <property type="match status" value="1"/>
</dbReference>
<dbReference type="Gene3D" id="3.40.50.10330">
    <property type="entry name" value="Probable inorganic polyphosphate/atp-NAD kinase, domain 1"/>
    <property type="match status" value="1"/>
</dbReference>
<dbReference type="InterPro" id="IPR001206">
    <property type="entry name" value="Diacylglycerol_kinase_cat_dom"/>
</dbReference>
<dbReference type="SMART" id="SM00046">
    <property type="entry name" value="DAGKc"/>
    <property type="match status" value="1"/>
</dbReference>
<reference evidence="3" key="1">
    <citation type="submission" date="2016-10" db="EMBL/GenBank/DDBJ databases">
        <authorList>
            <person name="Varghese N."/>
            <person name="Submissions S."/>
        </authorList>
    </citation>
    <scope>NUCLEOTIDE SEQUENCE [LARGE SCALE GENOMIC DNA]</scope>
    <source>
        <strain evidence="3">CGMCC 4.6945</strain>
    </source>
</reference>
<evidence type="ECO:0000313" key="2">
    <source>
        <dbReference type="EMBL" id="SFB05862.1"/>
    </source>
</evidence>
<dbReference type="Proteomes" id="UP000199012">
    <property type="component" value="Unassembled WGS sequence"/>
</dbReference>
<sequence length="310" mass="32974">MDGPGPARPREAVLVVNVRSRRGAALHGRVRRMLEERGVVVTAEHLVDDPAAQMPVLLPQVLAARPPLLVVGSGDGTVAGVVDHLAHTSTVLGYLPLGTTNNFGRSLGLPLRLADAVDVVARGRVASVDLGQVNGDWFANLVSMGVSAAVAGRTPHALKRRIGRAAYAVTAARALTTHRAFEAEIRTEDRVWTVRTHQLNIANGRVHAGTPIARDAGVDDRLLVAYALGGSRRFSVATAAARQALTPWQPLERKGYLTGTRFEITTDRPLALDVDGEVTGSTPASVTVTGDAMRVMVPQTFVPRDPTTPR</sequence>
<evidence type="ECO:0000259" key="1">
    <source>
        <dbReference type="PROSITE" id="PS50146"/>
    </source>
</evidence>
<dbReference type="InterPro" id="IPR016064">
    <property type="entry name" value="NAD/diacylglycerol_kinase_sf"/>
</dbReference>
<dbReference type="Gene3D" id="2.60.200.40">
    <property type="match status" value="1"/>
</dbReference>
<dbReference type="InterPro" id="IPR045540">
    <property type="entry name" value="YegS/DAGK_C"/>
</dbReference>
<dbReference type="GO" id="GO:0016301">
    <property type="term" value="F:kinase activity"/>
    <property type="evidence" value="ECO:0007669"/>
    <property type="project" value="UniProtKB-KW"/>
</dbReference>
<proteinExistence type="predicted"/>
<dbReference type="GO" id="GO:0008929">
    <property type="term" value="F:methylglyoxal synthase activity"/>
    <property type="evidence" value="ECO:0007669"/>
    <property type="project" value="InterPro"/>
</dbReference>
<keyword evidence="2" id="KW-0418">Kinase</keyword>
<dbReference type="GO" id="GO:0019242">
    <property type="term" value="P:methylglyoxal biosynthetic process"/>
    <property type="evidence" value="ECO:0007669"/>
    <property type="project" value="InterPro"/>
</dbReference>
<dbReference type="AlphaFoldDB" id="A0A1I0XXV7"/>
<protein>
    <submittedName>
        <fullName evidence="2">Lipid kinase, YegS/Rv2252/BmrU family</fullName>
    </submittedName>
</protein>
<dbReference type="OrthoDB" id="142078at2"/>
<accession>A0A1I0XXV7</accession>
<dbReference type="Pfam" id="PF00781">
    <property type="entry name" value="DAGK_cat"/>
    <property type="match status" value="1"/>
</dbReference>
<dbReference type="PANTHER" id="PTHR30492:SF0">
    <property type="entry name" value="METHYLGLYOXAL SYNTHASE"/>
    <property type="match status" value="1"/>
</dbReference>
<gene>
    <name evidence="2" type="ORF">SAMN05421867_10656</name>
</gene>
<dbReference type="EMBL" id="FOKA01000006">
    <property type="protein sequence ID" value="SFB05862.1"/>
    <property type="molecule type" value="Genomic_DNA"/>
</dbReference>
<dbReference type="InterPro" id="IPR017438">
    <property type="entry name" value="ATP-NAD_kinase_N"/>
</dbReference>